<dbReference type="InterPro" id="IPR054384">
    <property type="entry name" value="SecDF_P1_head"/>
</dbReference>
<feature type="transmembrane region" description="Helical" evidence="9">
    <location>
        <begin position="253"/>
        <end position="274"/>
    </location>
</feature>
<dbReference type="NCBIfam" id="TIGR00966">
    <property type="entry name" value="transloc_SecF"/>
    <property type="match status" value="1"/>
</dbReference>
<dbReference type="InterPro" id="IPR005665">
    <property type="entry name" value="SecF_bac"/>
</dbReference>
<comment type="subunit">
    <text evidence="10">Forms a complex with SecD. Part of the essential Sec protein translocation apparatus which comprises SecA, SecYEG and auxiliary proteins SecDF. Other proteins may also be involved.</text>
</comment>
<gene>
    <name evidence="9 14" type="primary">secD</name>
    <name evidence="10" type="synonym">secF</name>
    <name evidence="14" type="ORF">H8S01_03965</name>
</gene>
<feature type="transmembrane region" description="Helical" evidence="9">
    <location>
        <begin position="563"/>
        <end position="580"/>
    </location>
</feature>
<feature type="transmembrane region" description="Helical" evidence="9">
    <location>
        <begin position="281"/>
        <end position="301"/>
    </location>
</feature>
<accession>A0ABR7FY75</accession>
<evidence type="ECO:0000259" key="13">
    <source>
        <dbReference type="Pfam" id="PF22599"/>
    </source>
</evidence>
<dbReference type="Gene3D" id="1.20.1640.10">
    <property type="entry name" value="Multidrug efflux transporter AcrB transmembrane domain"/>
    <property type="match status" value="2"/>
</dbReference>
<keyword evidence="6 9" id="KW-1133">Transmembrane helix</keyword>
<dbReference type="NCBIfam" id="TIGR00916">
    <property type="entry name" value="2A0604s01"/>
    <property type="match status" value="2"/>
</dbReference>
<comment type="function">
    <text evidence="9">Part of the Sec protein translocase complex. Interacts with the SecYEG preprotein conducting channel. SecDF uses the proton motive force (PMF) to complete protein translocation after the ATP-dependent function of SecA.</text>
</comment>
<feature type="transmembrane region" description="Helical" evidence="9">
    <location>
        <begin position="587"/>
        <end position="609"/>
    </location>
</feature>
<sequence length="748" mass="80458">MKYSKAKKIVYSIVILAMIIGFTLISVFGIDENGSGSAKDINLGLDLAGGVSITYEIQEDNPSSQDIKDTIAKLEKRVEGKSTESQVYEAGDKRITVEIPGVTDANAILEELGTPGSLEFLDSTGYTAWSKGEEYTPLLTGSDVKGAQAYTDTSSSSSTSFGVQLTFTDDGAAKFEQATRDNLNKIIYIVYDGQVISYPTVESVISGGTASITNMESFESADNLAVFIRIGSIPLTLNEVSSNVVAAQLGHNAIRTSVIAAAIGLIVLCIFMIVSYRIPGVVATLALWIYTALVLVLVSVYDITLTLPGLAGIILGIGMAVDANVVIYSRIREEIGAGRSVEAAIQAGYSKATSAIVDGNITTLIAAVVLYIFGTGPIKGFAMTLALGIVVSMFTALVITRVIMKLFYNFGITDVKWYGRTIHTKKFNFLGIRKWCFIGSAVVILAGFIGMAGFKASGNRALNYSLEFVGGTTTTYTFQQEYSQEQIENEIIPVIRQAAGITEVQQQKVKDSTKVTFKTTDLTLDQREAAEEAVKAKFPIQDGTIVESDTIGSSVSATMKQSAFISVIIATICMLIYIFIRFRDIKFALAAVIALVHDCLVVLAFYALARVQVGTTFIACMLTIVGYSINSTIVIFDRIRESLKNANRKTNIAELVNEAIGNTFTRTFNSSLTTFIMLLSLFIFGVTSVREFALPLMVGVIAGAYSSVCITSALWYVLGGKKIGAQAEEAAKEEKKKKAAIGEDGSQV</sequence>
<evidence type="ECO:0000256" key="2">
    <source>
        <dbReference type="ARBA" id="ARBA00022448"/>
    </source>
</evidence>
<comment type="subcellular location">
    <subcellularLocation>
        <location evidence="1 9">Cell membrane</location>
        <topology evidence="1 9">Multi-pass membrane protein</topology>
    </subcellularLocation>
</comment>
<keyword evidence="2 9" id="KW-0813">Transport</keyword>
<dbReference type="PANTHER" id="PTHR30081">
    <property type="entry name" value="PROTEIN-EXPORT MEMBRANE PROTEIN SEC"/>
    <property type="match status" value="1"/>
</dbReference>
<evidence type="ECO:0000313" key="14">
    <source>
        <dbReference type="EMBL" id="MBC5680119.1"/>
    </source>
</evidence>
<dbReference type="PRINTS" id="PR01755">
    <property type="entry name" value="SECFTRNLCASE"/>
</dbReference>
<dbReference type="Gene3D" id="3.30.1360.200">
    <property type="match status" value="1"/>
</dbReference>
<dbReference type="SUPFAM" id="SSF82866">
    <property type="entry name" value="Multidrug efflux transporter AcrB transmembrane domain"/>
    <property type="match status" value="2"/>
</dbReference>
<dbReference type="InterPro" id="IPR048631">
    <property type="entry name" value="SecD_1st"/>
</dbReference>
<evidence type="ECO:0000256" key="3">
    <source>
        <dbReference type="ARBA" id="ARBA00022475"/>
    </source>
</evidence>
<dbReference type="EMBL" id="JACOPD010000002">
    <property type="protein sequence ID" value="MBC5680119.1"/>
    <property type="molecule type" value="Genomic_DNA"/>
</dbReference>
<name>A0ABR7FY75_9FIRM</name>
<feature type="transmembrane region" description="Helical" evidence="9">
    <location>
        <begin position="668"/>
        <end position="686"/>
    </location>
</feature>
<feature type="transmembrane region" description="Helical" evidence="9">
    <location>
        <begin position="435"/>
        <end position="454"/>
    </location>
</feature>
<feature type="domain" description="Protein export membrane protein SecD/SecF C-terminal" evidence="11">
    <location>
        <begin position="542"/>
        <end position="719"/>
    </location>
</feature>
<evidence type="ECO:0000256" key="6">
    <source>
        <dbReference type="ARBA" id="ARBA00022989"/>
    </source>
</evidence>
<feature type="transmembrane region" description="Helical" evidence="9">
    <location>
        <begin position="9"/>
        <end position="30"/>
    </location>
</feature>
<dbReference type="Proteomes" id="UP000628463">
    <property type="component" value="Unassembled WGS sequence"/>
</dbReference>
<comment type="caution">
    <text evidence="9">Lacks conserved residue(s) required for the propagation of feature annotation.</text>
</comment>
<feature type="transmembrane region" description="Helical" evidence="9">
    <location>
        <begin position="615"/>
        <end position="636"/>
    </location>
</feature>
<dbReference type="InterPro" id="IPR005791">
    <property type="entry name" value="SecD"/>
</dbReference>
<dbReference type="InterPro" id="IPR048634">
    <property type="entry name" value="SecD_SecF_C"/>
</dbReference>
<keyword evidence="5 9" id="KW-0653">Protein transport</keyword>
<evidence type="ECO:0000313" key="15">
    <source>
        <dbReference type="Proteomes" id="UP000628463"/>
    </source>
</evidence>
<evidence type="ECO:0000256" key="8">
    <source>
        <dbReference type="ARBA" id="ARBA00023136"/>
    </source>
</evidence>
<feature type="transmembrane region" description="Helical" evidence="9">
    <location>
        <begin position="352"/>
        <end position="374"/>
    </location>
</feature>
<organism evidence="14 15">
    <name type="scientific">Lachnospira hominis</name>
    <name type="common">ex Liu et al. 2021</name>
    <dbReference type="NCBI Taxonomy" id="2763051"/>
    <lineage>
        <taxon>Bacteria</taxon>
        <taxon>Bacillati</taxon>
        <taxon>Bacillota</taxon>
        <taxon>Clostridia</taxon>
        <taxon>Lachnospirales</taxon>
        <taxon>Lachnospiraceae</taxon>
        <taxon>Lachnospira</taxon>
    </lineage>
</organism>
<dbReference type="Gene3D" id="3.30.70.3400">
    <property type="match status" value="1"/>
</dbReference>
<evidence type="ECO:0000256" key="10">
    <source>
        <dbReference type="HAMAP-Rule" id="MF_01464"/>
    </source>
</evidence>
<dbReference type="PANTHER" id="PTHR30081:SF1">
    <property type="entry name" value="PROTEIN TRANSLOCASE SUBUNIT SECD"/>
    <property type="match status" value="1"/>
</dbReference>
<dbReference type="NCBIfam" id="TIGR01129">
    <property type="entry name" value="secD"/>
    <property type="match status" value="1"/>
</dbReference>
<protein>
    <recommendedName>
        <fullName evidence="9 10">Multifunctional fusion protein</fullName>
    </recommendedName>
    <domain>
        <recommendedName>
            <fullName evidence="9">Protein translocase subunit SecD</fullName>
        </recommendedName>
    </domain>
    <domain>
        <recommendedName>
            <fullName evidence="10">Protein-export membrane protein SecF</fullName>
        </recommendedName>
    </domain>
</protein>
<dbReference type="HAMAP" id="MF_01464_B">
    <property type="entry name" value="SecF_B"/>
    <property type="match status" value="1"/>
</dbReference>
<comment type="subunit">
    <text evidence="9">Forms a complex with SecF. Part of the essential Sec protein translocation apparatus which comprises SecA, SecYEG and auxiliary proteins SecDF. Other proteins may also be involved.</text>
</comment>
<evidence type="ECO:0000256" key="7">
    <source>
        <dbReference type="ARBA" id="ARBA00023010"/>
    </source>
</evidence>
<keyword evidence="7 9" id="KW-0811">Translocation</keyword>
<evidence type="ECO:0000259" key="11">
    <source>
        <dbReference type="Pfam" id="PF02355"/>
    </source>
</evidence>
<dbReference type="Pfam" id="PF22599">
    <property type="entry name" value="SecDF_P1_head"/>
    <property type="match status" value="1"/>
</dbReference>
<dbReference type="InterPro" id="IPR055344">
    <property type="entry name" value="SecD_SecF_C_bact"/>
</dbReference>
<dbReference type="Pfam" id="PF02355">
    <property type="entry name" value="SecD_SecF_C"/>
    <property type="match status" value="2"/>
</dbReference>
<comment type="caution">
    <text evidence="14">The sequence shown here is derived from an EMBL/GenBank/DDBJ whole genome shotgun (WGS) entry which is preliminary data.</text>
</comment>
<feature type="transmembrane region" description="Helical" evidence="9">
    <location>
        <begin position="380"/>
        <end position="399"/>
    </location>
</feature>
<dbReference type="InterPro" id="IPR022645">
    <property type="entry name" value="SecD/SecF_bac"/>
</dbReference>
<comment type="similarity">
    <text evidence="10">Belongs to the SecD/SecF family. SecF subfamily.</text>
</comment>
<keyword evidence="3 9" id="KW-1003">Cell membrane</keyword>
<evidence type="ECO:0000256" key="9">
    <source>
        <dbReference type="HAMAP-Rule" id="MF_01463"/>
    </source>
</evidence>
<feature type="domain" description="SecDF P1 head subdomain" evidence="13">
    <location>
        <begin position="136"/>
        <end position="234"/>
    </location>
</feature>
<keyword evidence="4 9" id="KW-0812">Transmembrane</keyword>
<evidence type="ECO:0000256" key="5">
    <source>
        <dbReference type="ARBA" id="ARBA00022927"/>
    </source>
</evidence>
<feature type="domain" description="Protein export membrane protein SecD/SecF C-terminal" evidence="11">
    <location>
        <begin position="239"/>
        <end position="406"/>
    </location>
</feature>
<dbReference type="HAMAP" id="MF_01463_B">
    <property type="entry name" value="SecD_B"/>
    <property type="match status" value="1"/>
</dbReference>
<reference evidence="14 15" key="1">
    <citation type="submission" date="2020-08" db="EMBL/GenBank/DDBJ databases">
        <title>Genome public.</title>
        <authorList>
            <person name="Liu C."/>
            <person name="Sun Q."/>
        </authorList>
    </citation>
    <scope>NUCLEOTIDE SEQUENCE [LARGE SCALE GENOMIC DNA]</scope>
    <source>
        <strain evidence="14 15">NSJ-43</strain>
    </source>
</reference>
<feature type="transmembrane region" description="Helical" evidence="9">
    <location>
        <begin position="307"/>
        <end position="331"/>
    </location>
</feature>
<dbReference type="InterPro" id="IPR022646">
    <property type="entry name" value="SecD/SecF_CS"/>
</dbReference>
<feature type="transmembrane region" description="Helical" evidence="9">
    <location>
        <begin position="692"/>
        <end position="718"/>
    </location>
</feature>
<evidence type="ECO:0000256" key="4">
    <source>
        <dbReference type="ARBA" id="ARBA00022692"/>
    </source>
</evidence>
<comment type="similarity">
    <text evidence="9">Belongs to the SecD/SecF family. SecD subfamily.</text>
</comment>
<evidence type="ECO:0000259" key="12">
    <source>
        <dbReference type="Pfam" id="PF21760"/>
    </source>
</evidence>
<dbReference type="InterPro" id="IPR022813">
    <property type="entry name" value="SecD/SecF_arch_bac"/>
</dbReference>
<proteinExistence type="inferred from homology"/>
<dbReference type="Pfam" id="PF07549">
    <property type="entry name" value="Sec_GG"/>
    <property type="match status" value="2"/>
</dbReference>
<keyword evidence="15" id="KW-1185">Reference proteome</keyword>
<dbReference type="Pfam" id="PF21760">
    <property type="entry name" value="SecD_1st"/>
    <property type="match status" value="1"/>
</dbReference>
<feature type="domain" description="Protein translocase subunit SecDF P1" evidence="12">
    <location>
        <begin position="68"/>
        <end position="122"/>
    </location>
</feature>
<evidence type="ECO:0000256" key="1">
    <source>
        <dbReference type="ARBA" id="ARBA00004651"/>
    </source>
</evidence>
<keyword evidence="8 9" id="KW-0472">Membrane</keyword>
<dbReference type="RefSeq" id="WP_186836252.1">
    <property type="nucleotide sequence ID" value="NZ_JACOPD010000002.1"/>
</dbReference>